<name>A0A8S1IR75_9CHLO</name>
<dbReference type="EMBL" id="CAJHUC010000449">
    <property type="protein sequence ID" value="CAD7696242.1"/>
    <property type="molecule type" value="Genomic_DNA"/>
</dbReference>
<organism evidence="1 2">
    <name type="scientific">Ostreobium quekettii</name>
    <dbReference type="NCBI Taxonomy" id="121088"/>
    <lineage>
        <taxon>Eukaryota</taxon>
        <taxon>Viridiplantae</taxon>
        <taxon>Chlorophyta</taxon>
        <taxon>core chlorophytes</taxon>
        <taxon>Ulvophyceae</taxon>
        <taxon>TCBD clade</taxon>
        <taxon>Bryopsidales</taxon>
        <taxon>Ostreobineae</taxon>
        <taxon>Ostreobiaceae</taxon>
        <taxon>Ostreobium</taxon>
    </lineage>
</organism>
<dbReference type="AlphaFoldDB" id="A0A8S1IR75"/>
<gene>
    <name evidence="1" type="ORF">OSTQU699_LOCUS1603</name>
</gene>
<accession>A0A8S1IR75</accession>
<evidence type="ECO:0000313" key="1">
    <source>
        <dbReference type="EMBL" id="CAD7696242.1"/>
    </source>
</evidence>
<keyword evidence="2" id="KW-1185">Reference proteome</keyword>
<proteinExistence type="predicted"/>
<evidence type="ECO:0000313" key="2">
    <source>
        <dbReference type="Proteomes" id="UP000708148"/>
    </source>
</evidence>
<reference evidence="1" key="1">
    <citation type="submission" date="2020-12" db="EMBL/GenBank/DDBJ databases">
        <authorList>
            <person name="Iha C."/>
        </authorList>
    </citation>
    <scope>NUCLEOTIDE SEQUENCE</scope>
</reference>
<protein>
    <submittedName>
        <fullName evidence="1">Uncharacterized protein</fullName>
    </submittedName>
</protein>
<comment type="caution">
    <text evidence="1">The sequence shown here is derived from an EMBL/GenBank/DDBJ whole genome shotgun (WGS) entry which is preliminary data.</text>
</comment>
<dbReference type="Proteomes" id="UP000708148">
    <property type="component" value="Unassembled WGS sequence"/>
</dbReference>
<sequence length="163" mass="18100">MRSEAASEFGIRNSGTFFLAFSFLFFSFFLGGGAGNETMELYLGFNCWVAGGKGIGGGGRATEVVLFQGDVESHFEECKYDEHIRGAPWGHKQPRCRGPLQYLHHRGALQWNYCPALRGKVDWKVGPVLIRSLLNVAWKLMVPVHKVKESTQKSCPGKGVPLH</sequence>